<reference evidence="8" key="1">
    <citation type="submission" date="2023-06" db="EMBL/GenBank/DDBJ databases">
        <title>Robiginitalea aurantiacus sp. nov. and Algoriphagus sediminis sp. nov., isolated from coastal sediment.</title>
        <authorList>
            <person name="Zhou Z.Y."/>
            <person name="An J."/>
            <person name="Jia Y.W."/>
            <person name="Du Z.J."/>
        </authorList>
    </citation>
    <scope>NUCLEOTIDE SEQUENCE</scope>
    <source>
        <strain evidence="8">M39</strain>
    </source>
</reference>
<sequence length="374" mass="42984">MLEKSITLKHILVGDKRSIGLQFRADRVLVALVERLPEVGWSDEFGMYFIPNSRDNIALIFKTFKGIAWVNGNYFFGSRPLPTKNNSEKFKQTEHPTPVSRPSICPQNYLDKLELKQYSKNTARIYIACFEKFMRFFEGISLAQIDENDIRDYLLHLSRSNRSTSYINQAVNSIKFYYEVVLGMPNRFYSIERPRKRKKLPEILSVADVHSLLAQVGNLKHRCILGLLYSSGLRRAELLALMPADLDFNRKMVRIHKGKGNKDRYSILSETLIPELMEYLHRYNPDHYLFEGPNGGPYSASSVLKVVSRAGVRAGIRKHVTPHMLRHSFATHLLDKGVDLRKIQVLLGHNSSKTTEIYTHVAEHSFKGIDDLLS</sequence>
<dbReference type="PROSITE" id="PS51900">
    <property type="entry name" value="CB"/>
    <property type="match status" value="1"/>
</dbReference>
<evidence type="ECO:0000256" key="2">
    <source>
        <dbReference type="ARBA" id="ARBA00022908"/>
    </source>
</evidence>
<dbReference type="EMBL" id="JAUDUY010000001">
    <property type="protein sequence ID" value="MDM9630087.1"/>
    <property type="molecule type" value="Genomic_DNA"/>
</dbReference>
<gene>
    <name evidence="8" type="ORF">QU605_01300</name>
</gene>
<dbReference type="InterPro" id="IPR044068">
    <property type="entry name" value="CB"/>
</dbReference>
<dbReference type="PANTHER" id="PTHR30349">
    <property type="entry name" value="PHAGE INTEGRASE-RELATED"/>
    <property type="match status" value="1"/>
</dbReference>
<dbReference type="InterPro" id="IPR002104">
    <property type="entry name" value="Integrase_catalytic"/>
</dbReference>
<name>A0ABT7WAZ9_9FLAO</name>
<keyword evidence="2" id="KW-0229">DNA integration</keyword>
<dbReference type="PANTHER" id="PTHR30349:SF64">
    <property type="entry name" value="PROPHAGE INTEGRASE INTD-RELATED"/>
    <property type="match status" value="1"/>
</dbReference>
<proteinExistence type="inferred from homology"/>
<dbReference type="InterPro" id="IPR011010">
    <property type="entry name" value="DNA_brk_join_enz"/>
</dbReference>
<evidence type="ECO:0000259" key="7">
    <source>
        <dbReference type="PROSITE" id="PS51900"/>
    </source>
</evidence>
<keyword evidence="3 5" id="KW-0238">DNA-binding</keyword>
<feature type="domain" description="Core-binding (CB)" evidence="7">
    <location>
        <begin position="100"/>
        <end position="182"/>
    </location>
</feature>
<organism evidence="8 9">
    <name type="scientific">Robiginitalea aurantiaca</name>
    <dbReference type="NCBI Taxonomy" id="3056915"/>
    <lineage>
        <taxon>Bacteria</taxon>
        <taxon>Pseudomonadati</taxon>
        <taxon>Bacteroidota</taxon>
        <taxon>Flavobacteriia</taxon>
        <taxon>Flavobacteriales</taxon>
        <taxon>Flavobacteriaceae</taxon>
        <taxon>Robiginitalea</taxon>
    </lineage>
</organism>
<accession>A0ABT7WAZ9</accession>
<dbReference type="Pfam" id="PF00589">
    <property type="entry name" value="Phage_integrase"/>
    <property type="match status" value="1"/>
</dbReference>
<dbReference type="Gene3D" id="1.10.443.10">
    <property type="entry name" value="Intergrase catalytic core"/>
    <property type="match status" value="1"/>
</dbReference>
<dbReference type="InterPro" id="IPR050090">
    <property type="entry name" value="Tyrosine_recombinase_XerCD"/>
</dbReference>
<evidence type="ECO:0000256" key="1">
    <source>
        <dbReference type="ARBA" id="ARBA00008857"/>
    </source>
</evidence>
<comment type="similarity">
    <text evidence="1">Belongs to the 'phage' integrase family.</text>
</comment>
<comment type="caution">
    <text evidence="8">The sequence shown here is derived from an EMBL/GenBank/DDBJ whole genome shotgun (WGS) entry which is preliminary data.</text>
</comment>
<evidence type="ECO:0000256" key="3">
    <source>
        <dbReference type="ARBA" id="ARBA00023125"/>
    </source>
</evidence>
<protein>
    <submittedName>
        <fullName evidence="8">Tyrosine-type recombinase/integrase</fullName>
    </submittedName>
</protein>
<keyword evidence="9" id="KW-1185">Reference proteome</keyword>
<dbReference type="InterPro" id="IPR004107">
    <property type="entry name" value="Integrase_SAM-like_N"/>
</dbReference>
<evidence type="ECO:0000313" key="9">
    <source>
        <dbReference type="Proteomes" id="UP001174839"/>
    </source>
</evidence>
<dbReference type="NCBIfam" id="NF040815">
    <property type="entry name" value="recomb_XerA_Arch"/>
    <property type="match status" value="1"/>
</dbReference>
<evidence type="ECO:0000313" key="8">
    <source>
        <dbReference type="EMBL" id="MDM9630087.1"/>
    </source>
</evidence>
<dbReference type="RefSeq" id="WP_289723450.1">
    <property type="nucleotide sequence ID" value="NZ_JAUDUY010000001.1"/>
</dbReference>
<dbReference type="Gene3D" id="1.10.150.130">
    <property type="match status" value="1"/>
</dbReference>
<dbReference type="Proteomes" id="UP001174839">
    <property type="component" value="Unassembled WGS sequence"/>
</dbReference>
<feature type="domain" description="Tyr recombinase" evidence="6">
    <location>
        <begin position="199"/>
        <end position="371"/>
    </location>
</feature>
<evidence type="ECO:0000256" key="4">
    <source>
        <dbReference type="ARBA" id="ARBA00023172"/>
    </source>
</evidence>
<dbReference type="PROSITE" id="PS51898">
    <property type="entry name" value="TYR_RECOMBINASE"/>
    <property type="match status" value="1"/>
</dbReference>
<dbReference type="SUPFAM" id="SSF56349">
    <property type="entry name" value="DNA breaking-rejoining enzymes"/>
    <property type="match status" value="1"/>
</dbReference>
<dbReference type="InterPro" id="IPR013762">
    <property type="entry name" value="Integrase-like_cat_sf"/>
</dbReference>
<evidence type="ECO:0000256" key="5">
    <source>
        <dbReference type="PROSITE-ProRule" id="PRU01248"/>
    </source>
</evidence>
<dbReference type="Pfam" id="PF13495">
    <property type="entry name" value="Phage_int_SAM_4"/>
    <property type="match status" value="1"/>
</dbReference>
<dbReference type="InterPro" id="IPR010998">
    <property type="entry name" value="Integrase_recombinase_N"/>
</dbReference>
<keyword evidence="4" id="KW-0233">DNA recombination</keyword>
<evidence type="ECO:0000259" key="6">
    <source>
        <dbReference type="PROSITE" id="PS51898"/>
    </source>
</evidence>